<sequence>MRPPSSPPKVAVRALEDSDGEGETADSALPEGSSPPPQRPQELIQAHFDNISTASDTQVRATGCSFQRDRGETNAARADTNANTELGRDEGAGDYTCTCSTKRIVPEYDDPEEHDDLEEHDNPEEHDDPELAKSEGALVRSKGKEVARERPASNISQCLPSPHTLAAGKMIDVALNRPRSGIPYSGVPPGFVNRRQSTLDIIRGPLVAKAKTAAQAATTTACAVSPVVPNPGVRPDFINPHARRPSILANYRRRAELQKEKDAAAAAGAAKPTGEGSKSTKSPGGSEEKPKDEAETASAASLSRNPDSGNPQQPLLDGPPGPSAHFDDNLQFHEDRRGARRRVKDRWQRIKNWVRREWGVRKRKG</sequence>
<protein>
    <submittedName>
        <fullName evidence="2">Uncharacterized protein</fullName>
    </submittedName>
</protein>
<feature type="compositionally biased region" description="Polar residues" evidence="1">
    <location>
        <begin position="50"/>
        <end position="60"/>
    </location>
</feature>
<evidence type="ECO:0000313" key="3">
    <source>
        <dbReference type="Proteomes" id="UP001172155"/>
    </source>
</evidence>
<keyword evidence="3" id="KW-1185">Reference proteome</keyword>
<accession>A0AA40FBX1</accession>
<proteinExistence type="predicted"/>
<evidence type="ECO:0000256" key="1">
    <source>
        <dbReference type="SAM" id="MobiDB-lite"/>
    </source>
</evidence>
<comment type="caution">
    <text evidence="2">The sequence shown here is derived from an EMBL/GenBank/DDBJ whole genome shotgun (WGS) entry which is preliminary data.</text>
</comment>
<feature type="region of interest" description="Disordered" evidence="1">
    <location>
        <begin position="1"/>
        <end position="160"/>
    </location>
</feature>
<feature type="compositionally biased region" description="Acidic residues" evidence="1">
    <location>
        <begin position="107"/>
        <end position="128"/>
    </location>
</feature>
<dbReference type="Proteomes" id="UP001172155">
    <property type="component" value="Unassembled WGS sequence"/>
</dbReference>
<evidence type="ECO:0000313" key="2">
    <source>
        <dbReference type="EMBL" id="KAK0754792.1"/>
    </source>
</evidence>
<reference evidence="2" key="1">
    <citation type="submission" date="2023-06" db="EMBL/GenBank/DDBJ databases">
        <title>Genome-scale phylogeny and comparative genomics of the fungal order Sordariales.</title>
        <authorList>
            <consortium name="Lawrence Berkeley National Laboratory"/>
            <person name="Hensen N."/>
            <person name="Bonometti L."/>
            <person name="Westerberg I."/>
            <person name="Brannstrom I.O."/>
            <person name="Guillou S."/>
            <person name="Cros-Aarteil S."/>
            <person name="Calhoun S."/>
            <person name="Haridas S."/>
            <person name="Kuo A."/>
            <person name="Mondo S."/>
            <person name="Pangilinan J."/>
            <person name="Riley R."/>
            <person name="LaButti K."/>
            <person name="Andreopoulos B."/>
            <person name="Lipzen A."/>
            <person name="Chen C."/>
            <person name="Yanf M."/>
            <person name="Daum C."/>
            <person name="Ng V."/>
            <person name="Clum A."/>
            <person name="Steindorff A."/>
            <person name="Ohm R."/>
            <person name="Martin F."/>
            <person name="Silar P."/>
            <person name="Natvig D."/>
            <person name="Lalanne C."/>
            <person name="Gautier V."/>
            <person name="Ament-velasquez S.L."/>
            <person name="Kruys A."/>
            <person name="Hutchinson M.I."/>
            <person name="Powell A.J."/>
            <person name="Barry K."/>
            <person name="Miller A.N."/>
            <person name="Grigoriev I.V."/>
            <person name="Debuchy R."/>
            <person name="Gladieux P."/>
            <person name="Thoren M.H."/>
            <person name="Johannesson H."/>
        </authorList>
    </citation>
    <scope>NUCLEOTIDE SEQUENCE</scope>
    <source>
        <strain evidence="2">SMH3187-1</strain>
    </source>
</reference>
<organism evidence="2 3">
    <name type="scientific">Schizothecium vesticola</name>
    <dbReference type="NCBI Taxonomy" id="314040"/>
    <lineage>
        <taxon>Eukaryota</taxon>
        <taxon>Fungi</taxon>
        <taxon>Dikarya</taxon>
        <taxon>Ascomycota</taxon>
        <taxon>Pezizomycotina</taxon>
        <taxon>Sordariomycetes</taxon>
        <taxon>Sordariomycetidae</taxon>
        <taxon>Sordariales</taxon>
        <taxon>Schizotheciaceae</taxon>
        <taxon>Schizothecium</taxon>
    </lineage>
</organism>
<feature type="compositionally biased region" description="Basic and acidic residues" evidence="1">
    <location>
        <begin position="325"/>
        <end position="337"/>
    </location>
</feature>
<feature type="compositionally biased region" description="Polar residues" evidence="1">
    <location>
        <begin position="298"/>
        <end position="310"/>
    </location>
</feature>
<feature type="region of interest" description="Disordered" evidence="1">
    <location>
        <begin position="258"/>
        <end position="344"/>
    </location>
</feature>
<dbReference type="AlphaFoldDB" id="A0AA40FBX1"/>
<dbReference type="EMBL" id="JAUKUD010000001">
    <property type="protein sequence ID" value="KAK0754792.1"/>
    <property type="molecule type" value="Genomic_DNA"/>
</dbReference>
<feature type="compositionally biased region" description="Low complexity" evidence="1">
    <location>
        <begin position="73"/>
        <end position="84"/>
    </location>
</feature>
<name>A0AA40FBX1_9PEZI</name>
<feature type="compositionally biased region" description="Basic and acidic residues" evidence="1">
    <location>
        <begin position="142"/>
        <end position="151"/>
    </location>
</feature>
<gene>
    <name evidence="2" type="ORF">B0T18DRAFT_45416</name>
</gene>